<keyword evidence="4" id="KW-1133">Transmembrane helix</keyword>
<dbReference type="InterPro" id="IPR029787">
    <property type="entry name" value="Nucleotide_cyclase"/>
</dbReference>
<dbReference type="NCBIfam" id="TIGR00277">
    <property type="entry name" value="HDIG"/>
    <property type="match status" value="1"/>
</dbReference>
<dbReference type="PROSITE" id="PS50885">
    <property type="entry name" value="HAMP"/>
    <property type="match status" value="1"/>
</dbReference>
<feature type="domain" description="GGDEF" evidence="6">
    <location>
        <begin position="274"/>
        <end position="404"/>
    </location>
</feature>
<evidence type="ECO:0000256" key="3">
    <source>
        <dbReference type="ARBA" id="ARBA00023136"/>
    </source>
</evidence>
<keyword evidence="3 4" id="KW-0472">Membrane</keyword>
<dbReference type="CDD" id="cd00077">
    <property type="entry name" value="HDc"/>
    <property type="match status" value="1"/>
</dbReference>
<dbReference type="InterPro" id="IPR003607">
    <property type="entry name" value="HD/PDEase_dom"/>
</dbReference>
<name>A0ABR9QH35_9BACI</name>
<dbReference type="InterPro" id="IPR043128">
    <property type="entry name" value="Rev_trsase/Diguanyl_cyclase"/>
</dbReference>
<dbReference type="SMART" id="SM00267">
    <property type="entry name" value="GGDEF"/>
    <property type="match status" value="1"/>
</dbReference>
<dbReference type="SMART" id="SM00471">
    <property type="entry name" value="HDc"/>
    <property type="match status" value="1"/>
</dbReference>
<dbReference type="PROSITE" id="PS50887">
    <property type="entry name" value="GGDEF"/>
    <property type="match status" value="1"/>
</dbReference>
<evidence type="ECO:0000256" key="2">
    <source>
        <dbReference type="ARBA" id="ARBA00022475"/>
    </source>
</evidence>
<evidence type="ECO:0000313" key="9">
    <source>
        <dbReference type="EMBL" id="MBE4907808.1"/>
    </source>
</evidence>
<keyword evidence="10" id="KW-1185">Reference proteome</keyword>
<dbReference type="RefSeq" id="WP_193535282.1">
    <property type="nucleotide sequence ID" value="NZ_JADCLJ010000018.1"/>
</dbReference>
<dbReference type="CDD" id="cd01949">
    <property type="entry name" value="GGDEF"/>
    <property type="match status" value="1"/>
</dbReference>
<evidence type="ECO:0000259" key="8">
    <source>
        <dbReference type="PROSITE" id="PS51832"/>
    </source>
</evidence>
<dbReference type="SUPFAM" id="SSF55073">
    <property type="entry name" value="Nucleotide cyclase"/>
    <property type="match status" value="1"/>
</dbReference>
<protein>
    <submittedName>
        <fullName evidence="9">Diguanylate cyclase</fullName>
    </submittedName>
</protein>
<organism evidence="9 10">
    <name type="scientific">Litchfieldia luteola</name>
    <dbReference type="NCBI Taxonomy" id="682179"/>
    <lineage>
        <taxon>Bacteria</taxon>
        <taxon>Bacillati</taxon>
        <taxon>Bacillota</taxon>
        <taxon>Bacilli</taxon>
        <taxon>Bacillales</taxon>
        <taxon>Bacillaceae</taxon>
        <taxon>Litchfieldia</taxon>
    </lineage>
</organism>
<keyword evidence="2" id="KW-1003">Cell membrane</keyword>
<sequence>MRKLSLQAKIISIFTIVIILTISTIVLQGSHTLRNAVKETYVSQLKGITTAINGRYEENRSINDVQQTFDYIKHREEKVLELNLYTAIEGKHQVAASTDRSKLGNDTEQVLAPTFNEGKTMVAHFEENGVFKVRLVSPLLEDGVVTGAIELLLDNTDDMKLVNQRILFTMVGGLAVSIILLVVLWFSIRRLLVWPLMTLREAALTIQQGKPYEELELNASQEINEVAHAFNDMVVNLEDRYYKSITDPLTGAFNSAYFKHKLAESIQDSKKTSEPMALLFCDVDNFKKLNDNEGHMYGDKVLKEITNLILDNVRSTDIVCRYGGEEFVVIMPATNSEKAKVVADQIRNKVSIHGNKSVLTPITISIGIALYPDDTDEENIVHLADQAMYTAKGLGKNRVILASEMNIATNKEYQRKLVDQRWIFNTVLSLTRAVEIKDSYTHSHSEMVSRYAATVASSMGLKDEEVHRVSIAGLLHDVGKIGVPDSVLNKEGRLTKDEFDIMKTHPVLGYNILANVEELKDILPYVLYHHERPDGTGYPNGLRKDEIPLGARIIGVVDAFHSMTSARPYRKAPLTLEKAINELNKGKGTQFDEEVVDTFLTLVDDLYRQSLEMTS</sequence>
<dbReference type="SMART" id="SM00304">
    <property type="entry name" value="HAMP"/>
    <property type="match status" value="1"/>
</dbReference>
<feature type="domain" description="HAMP" evidence="5">
    <location>
        <begin position="190"/>
        <end position="242"/>
    </location>
</feature>
<evidence type="ECO:0000256" key="1">
    <source>
        <dbReference type="ARBA" id="ARBA00004236"/>
    </source>
</evidence>
<dbReference type="EMBL" id="JADCLJ010000018">
    <property type="protein sequence ID" value="MBE4907808.1"/>
    <property type="molecule type" value="Genomic_DNA"/>
</dbReference>
<evidence type="ECO:0000259" key="7">
    <source>
        <dbReference type="PROSITE" id="PS51831"/>
    </source>
</evidence>
<dbReference type="NCBIfam" id="TIGR00254">
    <property type="entry name" value="GGDEF"/>
    <property type="match status" value="1"/>
</dbReference>
<dbReference type="Gene3D" id="6.10.340.10">
    <property type="match status" value="1"/>
</dbReference>
<dbReference type="PANTHER" id="PTHR43155">
    <property type="entry name" value="CYCLIC DI-GMP PHOSPHODIESTERASE PA4108-RELATED"/>
    <property type="match status" value="1"/>
</dbReference>
<dbReference type="InterPro" id="IPR000160">
    <property type="entry name" value="GGDEF_dom"/>
</dbReference>
<dbReference type="InterPro" id="IPR037522">
    <property type="entry name" value="HD_GYP_dom"/>
</dbReference>
<dbReference type="Proteomes" id="UP001516662">
    <property type="component" value="Unassembled WGS sequence"/>
</dbReference>
<dbReference type="Pfam" id="PF13487">
    <property type="entry name" value="HD_5"/>
    <property type="match status" value="1"/>
</dbReference>
<keyword evidence="4" id="KW-0812">Transmembrane</keyword>
<feature type="domain" description="HD" evidence="7">
    <location>
        <begin position="441"/>
        <end position="563"/>
    </location>
</feature>
<dbReference type="InterPro" id="IPR006674">
    <property type="entry name" value="HD_domain"/>
</dbReference>
<dbReference type="PROSITE" id="PS51831">
    <property type="entry name" value="HD"/>
    <property type="match status" value="1"/>
</dbReference>
<dbReference type="SUPFAM" id="SSF158472">
    <property type="entry name" value="HAMP domain-like"/>
    <property type="match status" value="1"/>
</dbReference>
<dbReference type="InterPro" id="IPR006675">
    <property type="entry name" value="HDIG_dom"/>
</dbReference>
<reference evidence="9 10" key="1">
    <citation type="submission" date="2020-10" db="EMBL/GenBank/DDBJ databases">
        <title>Bacillus sp. HD4P25, an endophyte from a halophyte.</title>
        <authorList>
            <person name="Sun J.-Q."/>
        </authorList>
    </citation>
    <scope>NUCLEOTIDE SEQUENCE [LARGE SCALE GENOMIC DNA]</scope>
    <source>
        <strain evidence="9 10">YIM 93174</strain>
    </source>
</reference>
<evidence type="ECO:0000259" key="6">
    <source>
        <dbReference type="PROSITE" id="PS50887"/>
    </source>
</evidence>
<feature type="domain" description="HD-GYP" evidence="8">
    <location>
        <begin position="419"/>
        <end position="615"/>
    </location>
</feature>
<dbReference type="Pfam" id="PF00990">
    <property type="entry name" value="GGDEF"/>
    <property type="match status" value="1"/>
</dbReference>
<dbReference type="SUPFAM" id="SSF109604">
    <property type="entry name" value="HD-domain/PDEase-like"/>
    <property type="match status" value="1"/>
</dbReference>
<dbReference type="CDD" id="cd06225">
    <property type="entry name" value="HAMP"/>
    <property type="match status" value="1"/>
</dbReference>
<feature type="transmembrane region" description="Helical" evidence="4">
    <location>
        <begin position="6"/>
        <end position="27"/>
    </location>
</feature>
<accession>A0ABR9QH35</accession>
<proteinExistence type="predicted"/>
<evidence type="ECO:0000313" key="10">
    <source>
        <dbReference type="Proteomes" id="UP001516662"/>
    </source>
</evidence>
<dbReference type="PROSITE" id="PS51832">
    <property type="entry name" value="HD_GYP"/>
    <property type="match status" value="1"/>
</dbReference>
<feature type="transmembrane region" description="Helical" evidence="4">
    <location>
        <begin position="166"/>
        <end position="188"/>
    </location>
</feature>
<comment type="subcellular location">
    <subcellularLocation>
        <location evidence="1">Cell membrane</location>
    </subcellularLocation>
</comment>
<dbReference type="InterPro" id="IPR003660">
    <property type="entry name" value="HAMP_dom"/>
</dbReference>
<dbReference type="Gene3D" id="1.10.3210.10">
    <property type="entry name" value="Hypothetical protein af1432"/>
    <property type="match status" value="1"/>
</dbReference>
<evidence type="ECO:0000259" key="5">
    <source>
        <dbReference type="PROSITE" id="PS50885"/>
    </source>
</evidence>
<comment type="caution">
    <text evidence="9">The sequence shown here is derived from an EMBL/GenBank/DDBJ whole genome shotgun (WGS) entry which is preliminary data.</text>
</comment>
<evidence type="ECO:0000256" key="4">
    <source>
        <dbReference type="SAM" id="Phobius"/>
    </source>
</evidence>
<dbReference type="PANTHER" id="PTHR43155:SF2">
    <property type="entry name" value="CYCLIC DI-GMP PHOSPHODIESTERASE PA4108"/>
    <property type="match status" value="1"/>
</dbReference>
<dbReference type="Gene3D" id="3.30.70.270">
    <property type="match status" value="1"/>
</dbReference>
<gene>
    <name evidence="9" type="ORF">IMZ08_07045</name>
</gene>